<dbReference type="PROSITE" id="PS51892">
    <property type="entry name" value="SUBTILASE"/>
    <property type="match status" value="1"/>
</dbReference>
<dbReference type="InterPro" id="IPR029000">
    <property type="entry name" value="Cyclophilin-like_dom_sf"/>
</dbReference>
<dbReference type="GO" id="GO:0006508">
    <property type="term" value="P:proteolysis"/>
    <property type="evidence" value="ECO:0007669"/>
    <property type="project" value="InterPro"/>
</dbReference>
<dbReference type="GO" id="GO:0005576">
    <property type="term" value="C:extracellular region"/>
    <property type="evidence" value="ECO:0007669"/>
    <property type="project" value="UniProtKB-SubCell"/>
</dbReference>
<keyword evidence="7" id="KW-1185">Reference proteome</keyword>
<evidence type="ECO:0000256" key="4">
    <source>
        <dbReference type="PROSITE-ProRule" id="PRU01240"/>
    </source>
</evidence>
<dbReference type="Pfam" id="PF00160">
    <property type="entry name" value="Pro_isomerase"/>
    <property type="match status" value="1"/>
</dbReference>
<dbReference type="SUPFAM" id="SSF52743">
    <property type="entry name" value="Subtilisin-like"/>
    <property type="match status" value="1"/>
</dbReference>
<dbReference type="Gene3D" id="2.60.40.2310">
    <property type="match status" value="1"/>
</dbReference>
<dbReference type="AlphaFoldDB" id="A0AAW2D9E5"/>
<dbReference type="EMBL" id="JAZDWU010000003">
    <property type="protein sequence ID" value="KAL0007207.1"/>
    <property type="molecule type" value="Genomic_DNA"/>
</dbReference>
<comment type="caution">
    <text evidence="4">Lacks conserved residue(s) required for the propagation of feature annotation.</text>
</comment>
<evidence type="ECO:0000313" key="7">
    <source>
        <dbReference type="Proteomes" id="UP001459277"/>
    </source>
</evidence>
<accession>A0AAW2D9E5</accession>
<evidence type="ECO:0000256" key="1">
    <source>
        <dbReference type="ARBA" id="ARBA00004613"/>
    </source>
</evidence>
<evidence type="ECO:0000259" key="5">
    <source>
        <dbReference type="PROSITE" id="PS50072"/>
    </source>
</evidence>
<feature type="domain" description="PPIase cyclophilin-type" evidence="5">
    <location>
        <begin position="24"/>
        <end position="187"/>
    </location>
</feature>
<dbReference type="InterPro" id="IPR002130">
    <property type="entry name" value="Cyclophilin-type_PPIase_dom"/>
</dbReference>
<evidence type="ECO:0000256" key="2">
    <source>
        <dbReference type="ARBA" id="ARBA00011073"/>
    </source>
</evidence>
<reference evidence="6 7" key="1">
    <citation type="submission" date="2024-01" db="EMBL/GenBank/DDBJ databases">
        <title>A telomere-to-telomere, gap-free genome of sweet tea (Lithocarpus litseifolius).</title>
        <authorList>
            <person name="Zhou J."/>
        </authorList>
    </citation>
    <scope>NUCLEOTIDE SEQUENCE [LARGE SCALE GENOMIC DNA]</scope>
    <source>
        <strain evidence="6">Zhou-2022a</strain>
        <tissue evidence="6">Leaf</tissue>
    </source>
</reference>
<comment type="subcellular location">
    <subcellularLocation>
        <location evidence="1">Secreted</location>
    </subcellularLocation>
</comment>
<keyword evidence="3" id="KW-0732">Signal</keyword>
<dbReference type="InterPro" id="IPR036852">
    <property type="entry name" value="Peptidase_S8/S53_dom_sf"/>
</dbReference>
<dbReference type="GO" id="GO:0004252">
    <property type="term" value="F:serine-type endopeptidase activity"/>
    <property type="evidence" value="ECO:0007669"/>
    <property type="project" value="InterPro"/>
</dbReference>
<dbReference type="PROSITE" id="PS00170">
    <property type="entry name" value="CSA_PPIASE_1"/>
    <property type="match status" value="1"/>
</dbReference>
<dbReference type="Pfam" id="PF17766">
    <property type="entry name" value="fn3_6"/>
    <property type="match status" value="1"/>
</dbReference>
<dbReference type="InterPro" id="IPR045051">
    <property type="entry name" value="SBT"/>
</dbReference>
<dbReference type="Gene3D" id="3.40.50.200">
    <property type="entry name" value="Peptidase S8/S53 domain"/>
    <property type="match status" value="1"/>
</dbReference>
<dbReference type="InterPro" id="IPR000209">
    <property type="entry name" value="Peptidase_S8/S53_dom"/>
</dbReference>
<gene>
    <name evidence="6" type="ORF">SO802_008709</name>
</gene>
<name>A0AAW2D9E5_9ROSI</name>
<dbReference type="Proteomes" id="UP001459277">
    <property type="component" value="Unassembled WGS sequence"/>
</dbReference>
<dbReference type="PRINTS" id="PR00153">
    <property type="entry name" value="CSAPPISMRASE"/>
</dbReference>
<dbReference type="FunFam" id="2.40.100.10:FF:000021">
    <property type="entry name" value="Peptidyl-prolyl cis-trans isomerase"/>
    <property type="match status" value="1"/>
</dbReference>
<dbReference type="SUPFAM" id="SSF50891">
    <property type="entry name" value="Cyclophilin-like"/>
    <property type="match status" value="1"/>
</dbReference>
<dbReference type="InterPro" id="IPR020892">
    <property type="entry name" value="Cyclophilin-type_PPIase_CS"/>
</dbReference>
<dbReference type="Gene3D" id="2.40.100.10">
    <property type="entry name" value="Cyclophilin-like"/>
    <property type="match status" value="1"/>
</dbReference>
<dbReference type="PANTHER" id="PTHR10795">
    <property type="entry name" value="PROPROTEIN CONVERTASE SUBTILISIN/KEXIN"/>
    <property type="match status" value="1"/>
</dbReference>
<dbReference type="GO" id="GO:0003755">
    <property type="term" value="F:peptidyl-prolyl cis-trans isomerase activity"/>
    <property type="evidence" value="ECO:0007669"/>
    <property type="project" value="InterPro"/>
</dbReference>
<dbReference type="PROSITE" id="PS50072">
    <property type="entry name" value="CSA_PPIASE_2"/>
    <property type="match status" value="1"/>
</dbReference>
<dbReference type="Pfam" id="PF00082">
    <property type="entry name" value="Peptidase_S8"/>
    <property type="match status" value="1"/>
</dbReference>
<dbReference type="Gene3D" id="3.50.30.30">
    <property type="match status" value="2"/>
</dbReference>
<evidence type="ECO:0000313" key="6">
    <source>
        <dbReference type="EMBL" id="KAL0007207.1"/>
    </source>
</evidence>
<dbReference type="InterPro" id="IPR041469">
    <property type="entry name" value="Subtilisin-like_FN3"/>
</dbReference>
<proteinExistence type="inferred from homology"/>
<sequence length="691" mass="76022">MAGNTGSGVEWHVRPPNPKNPIVFFDITIGNIPAGRIKMELFADIAPKTAENFRQFCTGEYRKAGLPVGYKGCQFHRVIKDFMIQAGDFLKGDGSGCVSIYGHKFEDENFVAKHTGAGLLSMANSGPGTNGCQFFITCAKCDWLDNKHVVFGRVLGDGLLVVRKIENVAAGPNNRPKLACVIAECGEIARLTPSQLSEIEKSPAHLATYPESFGQLLTTYTPKFLGLQQNFGIWPAASYGEDVIVGVIDTGIWPESSSFNDKGFEVKGIRAQGFETSEEEEVEFLSARDFSGQGTHTASTAVGNHVPGVSYIGYARGTARGVAPHARLAVYKVAWLRGLATSSDILAGMEKAISDGVDIMSLSLGLKQTPNFEDLIAIASLSAIEKGIFVVCAAGNEYNFKTTKNEAPWITTVGAGTLDRNFLATMTSKWGNMNEAICKDSALDRKKVAGKVVICDSYRLNVSQQIMELERAGAYAAVFLTDKSSGPNKFSIPSLMLPTASGTLIKDYVTRVKNPRVKHMKFALTRLSLAQDISIQTKPMDPGLIYDMDLQDYIEFVCGLGYTMKQMSTLIRRTQWSCNNKSIRDLNYPSFMAVLTNKTRYPVTMNFRREVTNVGNDTAVYRAHLENIPRGMRISVKPRTLTFTRKYQNLSFVVGIELDGEFPFPMVKFGFLKWIDEDSHIVSSPIVVINF</sequence>
<dbReference type="GO" id="GO:0006457">
    <property type="term" value="P:protein folding"/>
    <property type="evidence" value="ECO:0007669"/>
    <property type="project" value="InterPro"/>
</dbReference>
<dbReference type="CDD" id="cd01926">
    <property type="entry name" value="cyclophilin_ABH_like"/>
    <property type="match status" value="1"/>
</dbReference>
<dbReference type="CDD" id="cd02120">
    <property type="entry name" value="PA_subtilisin_like"/>
    <property type="match status" value="1"/>
</dbReference>
<protein>
    <recommendedName>
        <fullName evidence="5">PPIase cyclophilin-type domain-containing protein</fullName>
    </recommendedName>
</protein>
<evidence type="ECO:0000256" key="3">
    <source>
        <dbReference type="ARBA" id="ARBA00022729"/>
    </source>
</evidence>
<comment type="caution">
    <text evidence="6">The sequence shown here is derived from an EMBL/GenBank/DDBJ whole genome shotgun (WGS) entry which is preliminary data.</text>
</comment>
<organism evidence="6 7">
    <name type="scientific">Lithocarpus litseifolius</name>
    <dbReference type="NCBI Taxonomy" id="425828"/>
    <lineage>
        <taxon>Eukaryota</taxon>
        <taxon>Viridiplantae</taxon>
        <taxon>Streptophyta</taxon>
        <taxon>Embryophyta</taxon>
        <taxon>Tracheophyta</taxon>
        <taxon>Spermatophyta</taxon>
        <taxon>Magnoliopsida</taxon>
        <taxon>eudicotyledons</taxon>
        <taxon>Gunneridae</taxon>
        <taxon>Pentapetalae</taxon>
        <taxon>rosids</taxon>
        <taxon>fabids</taxon>
        <taxon>Fagales</taxon>
        <taxon>Fagaceae</taxon>
        <taxon>Lithocarpus</taxon>
    </lineage>
</organism>
<comment type="similarity">
    <text evidence="2 4">Belongs to the peptidase S8 family.</text>
</comment>